<dbReference type="EMBL" id="JAGIZQ010000006">
    <property type="protein sequence ID" value="KAH6622730.1"/>
    <property type="molecule type" value="Genomic_DNA"/>
</dbReference>
<protein>
    <submittedName>
        <fullName evidence="1">Uncharacterized protein</fullName>
    </submittedName>
</protein>
<evidence type="ECO:0000313" key="1">
    <source>
        <dbReference type="EMBL" id="KAH6622730.1"/>
    </source>
</evidence>
<sequence>MASLPNSFDSPADPQPAQEGPQTPQNSSLSRRSAEGIAAISPSLYFDESQGVYCSYNGYNRFDPVNKAFIKFDPNSPTPSAVAFGIVQANFARGRNLRLKAKSDVLRNDGFTAIMETWGGGQSQVVSAGIMWLTLGTPEMAGFQTGVVDTNMEHSPRECLPTPTEMEVKFPTAFSAAPEVVLWIRGFHIGQSVSGSEDWSLHVSAENVSSDGFCLTISREDSSKLYRAIVTWVAFPKDRANVFHGIESGTKDDICQWETQYNQRNGFTRLVNLQCQREKQGCTASEFRVYFGITSFHFKGDASVQFQVEVEKLDVEDEESRQNRFHVHVGAWHSSHMLKASASWLAVYRP</sequence>
<accession>A0ACB7P0A9</accession>
<proteinExistence type="predicted"/>
<comment type="caution">
    <text evidence="1">The sequence shown here is derived from an EMBL/GenBank/DDBJ whole genome shotgun (WGS) entry which is preliminary data.</text>
</comment>
<dbReference type="Proteomes" id="UP000724584">
    <property type="component" value="Unassembled WGS sequence"/>
</dbReference>
<reference evidence="1 2" key="1">
    <citation type="journal article" date="2021" name="Nat. Commun.">
        <title>Genetic determinants of endophytism in the Arabidopsis root mycobiome.</title>
        <authorList>
            <person name="Mesny F."/>
            <person name="Miyauchi S."/>
            <person name="Thiergart T."/>
            <person name="Pickel B."/>
            <person name="Atanasova L."/>
            <person name="Karlsson M."/>
            <person name="Huettel B."/>
            <person name="Barry K.W."/>
            <person name="Haridas S."/>
            <person name="Chen C."/>
            <person name="Bauer D."/>
            <person name="Andreopoulos W."/>
            <person name="Pangilinan J."/>
            <person name="LaButti K."/>
            <person name="Riley R."/>
            <person name="Lipzen A."/>
            <person name="Clum A."/>
            <person name="Drula E."/>
            <person name="Henrissat B."/>
            <person name="Kohler A."/>
            <person name="Grigoriev I.V."/>
            <person name="Martin F.M."/>
            <person name="Hacquard S."/>
        </authorList>
    </citation>
    <scope>NUCLEOTIDE SEQUENCE [LARGE SCALE GENOMIC DNA]</scope>
    <source>
        <strain evidence="1 2">MPI-SDFR-AT-0079</strain>
    </source>
</reference>
<keyword evidence="2" id="KW-1185">Reference proteome</keyword>
<name>A0ACB7P0A9_9PEZI</name>
<evidence type="ECO:0000313" key="2">
    <source>
        <dbReference type="Proteomes" id="UP000724584"/>
    </source>
</evidence>
<organism evidence="1 2">
    <name type="scientific">Chaetomium tenue</name>
    <dbReference type="NCBI Taxonomy" id="1854479"/>
    <lineage>
        <taxon>Eukaryota</taxon>
        <taxon>Fungi</taxon>
        <taxon>Dikarya</taxon>
        <taxon>Ascomycota</taxon>
        <taxon>Pezizomycotina</taxon>
        <taxon>Sordariomycetes</taxon>
        <taxon>Sordariomycetidae</taxon>
        <taxon>Sordariales</taxon>
        <taxon>Chaetomiaceae</taxon>
        <taxon>Chaetomium</taxon>
    </lineage>
</organism>
<gene>
    <name evidence="1" type="ORF">F5144DRAFT_337153</name>
</gene>